<dbReference type="InterPro" id="IPR025364">
    <property type="entry name" value="DUF4268"/>
</dbReference>
<reference evidence="5 9" key="3">
    <citation type="submission" date="2018-03" db="EMBL/GenBank/DDBJ databases">
        <title>Genomic Encyclopedia of Archaeal and Bacterial Type Strains, Phase II (KMG-II): from individual species to whole genera.</title>
        <authorList>
            <person name="Goeker M."/>
        </authorList>
    </citation>
    <scope>NUCLEOTIDE SEQUENCE [LARGE SCALE GENOMIC DNA]</scope>
    <source>
        <strain evidence="5 9">DSM 22727</strain>
    </source>
</reference>
<organism evidence="4 6">
    <name type="scientific">Nonlabens ulvanivorans</name>
    <name type="common">Persicivirga ulvanivorans</name>
    <dbReference type="NCBI Taxonomy" id="906888"/>
    <lineage>
        <taxon>Bacteria</taxon>
        <taxon>Pseudomonadati</taxon>
        <taxon>Bacteroidota</taxon>
        <taxon>Flavobacteriia</taxon>
        <taxon>Flavobacteriales</taxon>
        <taxon>Flavobacteriaceae</taxon>
        <taxon>Nonlabens</taxon>
    </lineage>
</organism>
<dbReference type="AlphaFoldDB" id="A0A084JX53"/>
<evidence type="ECO:0000313" key="9">
    <source>
        <dbReference type="Proteomes" id="UP000239997"/>
    </source>
</evidence>
<accession>A0A084JX53</accession>
<evidence type="ECO:0000313" key="6">
    <source>
        <dbReference type="Proteomes" id="UP000028531"/>
    </source>
</evidence>
<gene>
    <name evidence="4" type="ORF">IL45_04820</name>
    <name evidence="2" type="ORF">JCM19296_1778</name>
    <name evidence="3" type="ORF">JCM19314_3717</name>
    <name evidence="5" type="ORF">LY02_01142</name>
</gene>
<evidence type="ECO:0000313" key="8">
    <source>
        <dbReference type="Proteomes" id="UP000029226"/>
    </source>
</evidence>
<evidence type="ECO:0000313" key="2">
    <source>
        <dbReference type="EMBL" id="GAK76181.1"/>
    </source>
</evidence>
<dbReference type="EMBL" id="PVNA01000002">
    <property type="protein sequence ID" value="PRX14113.1"/>
    <property type="molecule type" value="Genomic_DNA"/>
</dbReference>
<evidence type="ECO:0000313" key="5">
    <source>
        <dbReference type="EMBL" id="PRX14113.1"/>
    </source>
</evidence>
<keyword evidence="9" id="KW-1185">Reference proteome</keyword>
<reference evidence="4 6" key="2">
    <citation type="submission" date="2014-07" db="EMBL/GenBank/DDBJ databases">
        <title>Draft genome sequence of Nonlabens ulvanivorans, an ulvan degrading bacterium.</title>
        <authorList>
            <person name="Kopel M."/>
            <person name="Helbert W."/>
            <person name="Henrissat B."/>
            <person name="Doniger T."/>
            <person name="Banin E."/>
        </authorList>
    </citation>
    <scope>NUCLEOTIDE SEQUENCE [LARGE SCALE GENOMIC DNA]</scope>
    <source>
        <strain evidence="4 6">PLR</strain>
    </source>
</reference>
<dbReference type="EMBL" id="BBLG01000003">
    <property type="protein sequence ID" value="GAK76181.1"/>
    <property type="molecule type" value="Genomic_DNA"/>
</dbReference>
<name>A0A084JX53_NONUL</name>
<dbReference type="OrthoDB" id="1467516at2"/>
<sequence>MYSREEAKLVRQQFWTMFGKRYDRKWLLYNTKIKDVVLKFSFEDRRALVSMDIEHDEMFYREYYFEKLISLQAILKEEVSPDIILDADYVLESGKQISRVYVMLEGVKIQKKTQWPEVYEFFYTYMDKLELFFWEYKDFIES</sequence>
<dbReference type="Proteomes" id="UP000028531">
    <property type="component" value="Unassembled WGS sequence"/>
</dbReference>
<evidence type="ECO:0000313" key="7">
    <source>
        <dbReference type="Proteomes" id="UP000028980"/>
    </source>
</evidence>
<dbReference type="Proteomes" id="UP000029226">
    <property type="component" value="Unassembled WGS sequence"/>
</dbReference>
<reference evidence="7 8" key="1">
    <citation type="journal article" date="2014" name="Genome Announc.">
        <title>Draft Genome Sequences of Marine Flavobacterium Nonlabens Strains NR17, NR24, NR27, NR32, NR33, and Ara13.</title>
        <authorList>
            <person name="Nakanishi M."/>
            <person name="Meirelles P."/>
            <person name="Suzuki R."/>
            <person name="Takatani N."/>
            <person name="Mino S."/>
            <person name="Suda W."/>
            <person name="Oshima K."/>
            <person name="Hattori M."/>
            <person name="Ohkuma M."/>
            <person name="Hosokawa M."/>
            <person name="Miyashita K."/>
            <person name="Thompson F.L."/>
            <person name="Niwa A."/>
            <person name="Sawabe T."/>
            <person name="Sawabe T."/>
        </authorList>
    </citation>
    <scope>NUCLEOTIDE SEQUENCE [LARGE SCALE GENOMIC DNA]</scope>
    <source>
        <strain evidence="2">JCM 19296</strain>
        <strain evidence="3">JCM 19314</strain>
        <strain evidence="7">JCM19296</strain>
        <strain evidence="8">JCM19314</strain>
    </source>
</reference>
<dbReference type="Pfam" id="PF14088">
    <property type="entry name" value="DUF4268"/>
    <property type="match status" value="1"/>
</dbReference>
<proteinExistence type="predicted"/>
<evidence type="ECO:0000313" key="4">
    <source>
        <dbReference type="EMBL" id="KEZ93537.1"/>
    </source>
</evidence>
<dbReference type="Proteomes" id="UP000028980">
    <property type="component" value="Unassembled WGS sequence"/>
</dbReference>
<dbReference type="EMBL" id="BBMM01000002">
    <property type="protein sequence ID" value="GAK99672.1"/>
    <property type="molecule type" value="Genomic_DNA"/>
</dbReference>
<dbReference type="RefSeq" id="WP_036580958.1">
    <property type="nucleotide sequence ID" value="NZ_CP138994.1"/>
</dbReference>
<evidence type="ECO:0000259" key="1">
    <source>
        <dbReference type="Pfam" id="PF14088"/>
    </source>
</evidence>
<protein>
    <submittedName>
        <fullName evidence="5">Uncharacterized protein DUF4268</fullName>
    </submittedName>
</protein>
<dbReference type="Proteomes" id="UP000239997">
    <property type="component" value="Unassembled WGS sequence"/>
</dbReference>
<evidence type="ECO:0000313" key="3">
    <source>
        <dbReference type="EMBL" id="GAK99672.1"/>
    </source>
</evidence>
<comment type="caution">
    <text evidence="4">The sequence shown here is derived from an EMBL/GenBank/DDBJ whole genome shotgun (WGS) entry which is preliminary data.</text>
</comment>
<feature type="domain" description="DUF4268" evidence="1">
    <location>
        <begin position="10"/>
        <end position="137"/>
    </location>
</feature>
<dbReference type="EMBL" id="JPJI01000026">
    <property type="protein sequence ID" value="KEZ93537.1"/>
    <property type="molecule type" value="Genomic_DNA"/>
</dbReference>